<keyword evidence="4" id="KW-0539">Nucleus</keyword>
<evidence type="ECO:0000256" key="2">
    <source>
        <dbReference type="ARBA" id="ARBA00012552"/>
    </source>
</evidence>
<evidence type="ECO:0000256" key="1">
    <source>
        <dbReference type="ARBA" id="ARBA00004123"/>
    </source>
</evidence>
<organism evidence="8 9">
    <name type="scientific">Jatropha curcas</name>
    <name type="common">Barbados nut</name>
    <dbReference type="NCBI Taxonomy" id="180498"/>
    <lineage>
        <taxon>Eukaryota</taxon>
        <taxon>Viridiplantae</taxon>
        <taxon>Streptophyta</taxon>
        <taxon>Embryophyta</taxon>
        <taxon>Tracheophyta</taxon>
        <taxon>Spermatophyta</taxon>
        <taxon>Magnoliopsida</taxon>
        <taxon>eudicotyledons</taxon>
        <taxon>Gunneridae</taxon>
        <taxon>Pentapetalae</taxon>
        <taxon>rosids</taxon>
        <taxon>fabids</taxon>
        <taxon>Malpighiales</taxon>
        <taxon>Euphorbiaceae</taxon>
        <taxon>Crotonoideae</taxon>
        <taxon>Jatropheae</taxon>
        <taxon>Jatropha</taxon>
    </lineage>
</organism>
<dbReference type="Proteomes" id="UP000027138">
    <property type="component" value="Unassembled WGS sequence"/>
</dbReference>
<dbReference type="EC" id="3.6.4.13" evidence="2"/>
<dbReference type="InterPro" id="IPR001650">
    <property type="entry name" value="Helicase_C-like"/>
</dbReference>
<dbReference type="GO" id="GO:0071013">
    <property type="term" value="C:catalytic step 2 spliceosome"/>
    <property type="evidence" value="ECO:0007669"/>
    <property type="project" value="TreeGrafter"/>
</dbReference>
<dbReference type="InterPro" id="IPR049945">
    <property type="entry name" value="AAA_22"/>
</dbReference>
<dbReference type="GO" id="GO:0003724">
    <property type="term" value="F:RNA helicase activity"/>
    <property type="evidence" value="ECO:0007669"/>
    <property type="project" value="UniProtKB-EC"/>
</dbReference>
<feature type="domain" description="Helicase C-terminal" evidence="7">
    <location>
        <begin position="235"/>
        <end position="344"/>
    </location>
</feature>
<keyword evidence="3" id="KW-0378">Hydrolase</keyword>
<feature type="domain" description="Helicase ATP-binding" evidence="6">
    <location>
        <begin position="67"/>
        <end position="230"/>
    </location>
</feature>
<dbReference type="FunFam" id="3.40.50.300:FF:000726">
    <property type="entry name" value="Pre-mRNA-splicing factor ATP-dependent RNA helicase"/>
    <property type="match status" value="1"/>
</dbReference>
<reference evidence="8 9" key="1">
    <citation type="journal article" date="2014" name="PLoS ONE">
        <title>Global Analysis of Gene Expression Profiles in Physic Nut (Jatropha curcas L.) Seedlings Exposed to Salt Stress.</title>
        <authorList>
            <person name="Zhang L."/>
            <person name="Zhang C."/>
            <person name="Wu P."/>
            <person name="Chen Y."/>
            <person name="Li M."/>
            <person name="Jiang H."/>
            <person name="Wu G."/>
        </authorList>
    </citation>
    <scope>NUCLEOTIDE SEQUENCE [LARGE SCALE GENOMIC DNA]</scope>
    <source>
        <strain evidence="9">cv. GZQX0401</strain>
        <tissue evidence="8">Young leaves</tissue>
    </source>
</reference>
<comment type="subcellular location">
    <subcellularLocation>
        <location evidence="1">Nucleus</location>
    </subcellularLocation>
</comment>
<protein>
    <recommendedName>
        <fullName evidence="2">RNA helicase</fullName>
        <ecNumber evidence="2">3.6.4.13</ecNumber>
    </recommendedName>
</protein>
<evidence type="ECO:0000256" key="3">
    <source>
        <dbReference type="ARBA" id="ARBA00022801"/>
    </source>
</evidence>
<dbReference type="CDD" id="cd18791">
    <property type="entry name" value="SF2_C_RHA"/>
    <property type="match status" value="1"/>
</dbReference>
<dbReference type="GO" id="GO:0016887">
    <property type="term" value="F:ATP hydrolysis activity"/>
    <property type="evidence" value="ECO:0007669"/>
    <property type="project" value="InterPro"/>
</dbReference>
<gene>
    <name evidence="8" type="ORF">JCGZ_09670</name>
</gene>
<evidence type="ECO:0000256" key="5">
    <source>
        <dbReference type="ARBA" id="ARBA00047984"/>
    </source>
</evidence>
<dbReference type="PROSITE" id="PS51192">
    <property type="entry name" value="HELICASE_ATP_BIND_1"/>
    <property type="match status" value="1"/>
</dbReference>
<dbReference type="Gene3D" id="3.40.50.300">
    <property type="entry name" value="P-loop containing nucleotide triphosphate hydrolases"/>
    <property type="match status" value="2"/>
</dbReference>
<dbReference type="STRING" id="180498.A0A067LAD2"/>
<evidence type="ECO:0000259" key="7">
    <source>
        <dbReference type="PROSITE" id="PS51194"/>
    </source>
</evidence>
<accession>A0A067LAD2</accession>
<dbReference type="Pfam" id="PF13401">
    <property type="entry name" value="AAA_22"/>
    <property type="match status" value="1"/>
</dbReference>
<dbReference type="InterPro" id="IPR027417">
    <property type="entry name" value="P-loop_NTPase"/>
</dbReference>
<evidence type="ECO:0000259" key="6">
    <source>
        <dbReference type="PROSITE" id="PS51192"/>
    </source>
</evidence>
<proteinExistence type="predicted"/>
<name>A0A067LAD2_JATCU</name>
<dbReference type="GO" id="GO:0003723">
    <property type="term" value="F:RNA binding"/>
    <property type="evidence" value="ECO:0007669"/>
    <property type="project" value="TreeGrafter"/>
</dbReference>
<dbReference type="InterPro" id="IPR014001">
    <property type="entry name" value="Helicase_ATP-bd"/>
</dbReference>
<evidence type="ECO:0000256" key="4">
    <source>
        <dbReference type="ARBA" id="ARBA00023242"/>
    </source>
</evidence>
<dbReference type="SUPFAM" id="SSF52540">
    <property type="entry name" value="P-loop containing nucleoside triphosphate hydrolases"/>
    <property type="match status" value="1"/>
</dbReference>
<evidence type="ECO:0000313" key="9">
    <source>
        <dbReference type="Proteomes" id="UP000027138"/>
    </source>
</evidence>
<dbReference type="PROSITE" id="PS51194">
    <property type="entry name" value="HELICASE_CTER"/>
    <property type="match status" value="1"/>
</dbReference>
<keyword evidence="9" id="KW-1185">Reference proteome</keyword>
<dbReference type="AlphaFoldDB" id="A0A067LAD2"/>
<dbReference type="Pfam" id="PF00271">
    <property type="entry name" value="Helicase_C"/>
    <property type="match status" value="1"/>
</dbReference>
<dbReference type="PANTHER" id="PTHR18934">
    <property type="entry name" value="ATP-DEPENDENT RNA HELICASE"/>
    <property type="match status" value="1"/>
</dbReference>
<dbReference type="OrthoDB" id="10253254at2759"/>
<comment type="catalytic activity">
    <reaction evidence="5">
        <text>ATP + H2O = ADP + phosphate + H(+)</text>
        <dbReference type="Rhea" id="RHEA:13065"/>
        <dbReference type="ChEBI" id="CHEBI:15377"/>
        <dbReference type="ChEBI" id="CHEBI:15378"/>
        <dbReference type="ChEBI" id="CHEBI:30616"/>
        <dbReference type="ChEBI" id="CHEBI:43474"/>
        <dbReference type="ChEBI" id="CHEBI:456216"/>
        <dbReference type="EC" id="3.6.4.13"/>
    </reaction>
</comment>
<dbReference type="PROSITE" id="PS00690">
    <property type="entry name" value="DEAH_ATP_HELICASE"/>
    <property type="match status" value="1"/>
</dbReference>
<dbReference type="PANTHER" id="PTHR18934:SF83">
    <property type="entry name" value="PRE-MRNA-SPLICING FACTOR ATP-DEPENDENT RNA HELICASE DHX16"/>
    <property type="match status" value="1"/>
</dbReference>
<dbReference type="InterPro" id="IPR002464">
    <property type="entry name" value="DNA/RNA_helicase_DEAH_CS"/>
</dbReference>
<evidence type="ECO:0000313" key="8">
    <source>
        <dbReference type="EMBL" id="KDP45421.1"/>
    </source>
</evidence>
<dbReference type="GO" id="GO:0005684">
    <property type="term" value="C:U2-type spliceosomal complex"/>
    <property type="evidence" value="ECO:0007669"/>
    <property type="project" value="UniProtKB-ARBA"/>
</dbReference>
<dbReference type="SMART" id="SM00487">
    <property type="entry name" value="DEXDc"/>
    <property type="match status" value="1"/>
</dbReference>
<dbReference type="EMBL" id="KK914232">
    <property type="protein sequence ID" value="KDP45421.1"/>
    <property type="molecule type" value="Genomic_DNA"/>
</dbReference>
<sequence>MVSFGSKDREQEGDRYQLLFDQIYTLGDQLPASQSIEDKEVLVSEAIKNVQDDRKALPIYQFREKLLEAIKDHQILVIVGETGSGKTTQIPQYLHEAGYTKNGKVGCTQPRRVAAMSVAARVAGEMGLKLGHDVGYSIRFEDCTSKKTVLKYMTDGMLLREFMVEPDLQSYSVIMVDEAHERTISTDIIFGLVKDLARLRSDLKLLITSATLEAQKFSSYFDFAPIFEIPGRQHPVDILYKQPKSSCYLEEAIAATIHVHVTQPPGDILVFLTGQEEIENAAETLKEKMRHYGSKIAELVICPIFANLPTELQARTFDPTPKGARKVVLATNIAETSLTIHGIR</sequence>